<evidence type="ECO:0000313" key="6">
    <source>
        <dbReference type="EMBL" id="SAL26774.1"/>
    </source>
</evidence>
<dbReference type="GO" id="GO:0003700">
    <property type="term" value="F:DNA-binding transcription factor activity"/>
    <property type="evidence" value="ECO:0007669"/>
    <property type="project" value="InterPro"/>
</dbReference>
<proteinExistence type="inferred from homology"/>
<keyword evidence="4" id="KW-0804">Transcription</keyword>
<dbReference type="PROSITE" id="PS50931">
    <property type="entry name" value="HTH_LYSR"/>
    <property type="match status" value="1"/>
</dbReference>
<evidence type="ECO:0000256" key="4">
    <source>
        <dbReference type="ARBA" id="ARBA00023163"/>
    </source>
</evidence>
<dbReference type="Proteomes" id="UP000054683">
    <property type="component" value="Unassembled WGS sequence"/>
</dbReference>
<gene>
    <name evidence="6" type="ORF">AWB69_02013</name>
</gene>
<dbReference type="SUPFAM" id="SSF46785">
    <property type="entry name" value="Winged helix' DNA-binding domain"/>
    <property type="match status" value="1"/>
</dbReference>
<accession>A0A158G3T9</accession>
<dbReference type="EMBL" id="FCOK02000010">
    <property type="protein sequence ID" value="SAL26774.1"/>
    <property type="molecule type" value="Genomic_DNA"/>
</dbReference>
<reference evidence="6 7" key="1">
    <citation type="submission" date="2016-01" db="EMBL/GenBank/DDBJ databases">
        <authorList>
            <person name="Oliw E.H."/>
        </authorList>
    </citation>
    <scope>NUCLEOTIDE SEQUENCE [LARGE SCALE GENOMIC DNA]</scope>
    <source>
        <strain evidence="6">LMG 27134</strain>
    </source>
</reference>
<dbReference type="Gene3D" id="1.10.10.10">
    <property type="entry name" value="Winged helix-like DNA-binding domain superfamily/Winged helix DNA-binding domain"/>
    <property type="match status" value="1"/>
</dbReference>
<feature type="domain" description="HTH lysR-type" evidence="5">
    <location>
        <begin position="3"/>
        <end position="60"/>
    </location>
</feature>
<evidence type="ECO:0000256" key="1">
    <source>
        <dbReference type="ARBA" id="ARBA00009437"/>
    </source>
</evidence>
<dbReference type="CDD" id="cd05466">
    <property type="entry name" value="PBP2_LTTR_substrate"/>
    <property type="match status" value="1"/>
</dbReference>
<dbReference type="GO" id="GO:0003677">
    <property type="term" value="F:DNA binding"/>
    <property type="evidence" value="ECO:0007669"/>
    <property type="project" value="UniProtKB-KW"/>
</dbReference>
<dbReference type="OrthoDB" id="9786526at2"/>
<dbReference type="Pfam" id="PF00126">
    <property type="entry name" value="HTH_1"/>
    <property type="match status" value="1"/>
</dbReference>
<dbReference type="InterPro" id="IPR050950">
    <property type="entry name" value="HTH-type_LysR_regulators"/>
</dbReference>
<sequence length="299" mass="32690">MRISLQQIETFYWVARLGGFHAAARHQHLTQPTISARIQELEEHLGVRLFERRRSRSGLTPAGRDALATAEKLLQLADNLERIGKHSDPLKGLLRLGANESIAHAGLADLLTQLKTRYPQMKIELTIDVGVALGRKLGARELDVAILNDSTDAPHVVETAIGHTDLHWVASPRLVPDPNVTPDDLVSVPVITVSPPSSNHSLVMNWFRGAGCTPENVSSCNSLSMMLRLVAAGHAAAVLSPAIMRPDIDAGLIHVLNTERPITQQGFFVAYQDERHSGVNTIVELAKDVLTRSRVLIPD</sequence>
<dbReference type="InterPro" id="IPR005119">
    <property type="entry name" value="LysR_subst-bd"/>
</dbReference>
<dbReference type="PANTHER" id="PTHR30419">
    <property type="entry name" value="HTH-TYPE TRANSCRIPTIONAL REGULATOR YBHD"/>
    <property type="match status" value="1"/>
</dbReference>
<dbReference type="PRINTS" id="PR00039">
    <property type="entry name" value="HTHLYSR"/>
</dbReference>
<organism evidence="6 7">
    <name type="scientific">Caballeronia udeis</name>
    <dbReference type="NCBI Taxonomy" id="1232866"/>
    <lineage>
        <taxon>Bacteria</taxon>
        <taxon>Pseudomonadati</taxon>
        <taxon>Pseudomonadota</taxon>
        <taxon>Betaproteobacteria</taxon>
        <taxon>Burkholderiales</taxon>
        <taxon>Burkholderiaceae</taxon>
        <taxon>Caballeronia</taxon>
    </lineage>
</organism>
<evidence type="ECO:0000259" key="5">
    <source>
        <dbReference type="PROSITE" id="PS50931"/>
    </source>
</evidence>
<dbReference type="Gene3D" id="3.40.190.290">
    <property type="match status" value="1"/>
</dbReference>
<comment type="similarity">
    <text evidence="1">Belongs to the LysR transcriptional regulatory family.</text>
</comment>
<dbReference type="InterPro" id="IPR000847">
    <property type="entry name" value="LysR_HTH_N"/>
</dbReference>
<dbReference type="GO" id="GO:0005829">
    <property type="term" value="C:cytosol"/>
    <property type="evidence" value="ECO:0007669"/>
    <property type="project" value="TreeGrafter"/>
</dbReference>
<dbReference type="FunFam" id="1.10.10.10:FF:000001">
    <property type="entry name" value="LysR family transcriptional regulator"/>
    <property type="match status" value="1"/>
</dbReference>
<evidence type="ECO:0000256" key="2">
    <source>
        <dbReference type="ARBA" id="ARBA00023015"/>
    </source>
</evidence>
<keyword evidence="3" id="KW-0238">DNA-binding</keyword>
<dbReference type="RefSeq" id="WP_062084704.1">
    <property type="nucleotide sequence ID" value="NZ_FCOK02000010.1"/>
</dbReference>
<dbReference type="Pfam" id="PF03466">
    <property type="entry name" value="LysR_substrate"/>
    <property type="match status" value="1"/>
</dbReference>
<evidence type="ECO:0000313" key="7">
    <source>
        <dbReference type="Proteomes" id="UP000054683"/>
    </source>
</evidence>
<keyword evidence="2" id="KW-0805">Transcription regulation</keyword>
<protein>
    <submittedName>
        <fullName evidence="6">LysR family transcriptional regulator</fullName>
    </submittedName>
</protein>
<dbReference type="InterPro" id="IPR036390">
    <property type="entry name" value="WH_DNA-bd_sf"/>
</dbReference>
<name>A0A158G3T9_9BURK</name>
<evidence type="ECO:0000256" key="3">
    <source>
        <dbReference type="ARBA" id="ARBA00023125"/>
    </source>
</evidence>
<dbReference type="InterPro" id="IPR036388">
    <property type="entry name" value="WH-like_DNA-bd_sf"/>
</dbReference>
<dbReference type="SUPFAM" id="SSF53850">
    <property type="entry name" value="Periplasmic binding protein-like II"/>
    <property type="match status" value="1"/>
</dbReference>
<dbReference type="AlphaFoldDB" id="A0A158G3T9"/>